<dbReference type="PANTHER" id="PTHR31373:SF27">
    <property type="entry name" value="TROVE DOMAIN-CONTAINING PROTEIN"/>
    <property type="match status" value="1"/>
</dbReference>
<dbReference type="Pfam" id="PF11443">
    <property type="entry name" value="DUF2828"/>
    <property type="match status" value="1"/>
</dbReference>
<dbReference type="Pfam" id="PF25043">
    <property type="entry name" value="DUF7788"/>
    <property type="match status" value="1"/>
</dbReference>
<gene>
    <name evidence="3" type="ORF">CFIMG_008009RA00001</name>
</gene>
<dbReference type="EMBL" id="APWK03000031">
    <property type="protein sequence ID" value="PHH54186.1"/>
    <property type="molecule type" value="Genomic_DNA"/>
</dbReference>
<reference evidence="3 4" key="2">
    <citation type="journal article" date="2013" name="IMA Fungus">
        <title>IMA Genome-F 1: Ceratocystis fimbriata: Draft nuclear genome sequence for the plant pathogen, Ceratocystis fimbriata.</title>
        <authorList>
            <person name="Wilken P.M."/>
            <person name="Steenkamp E.T."/>
            <person name="Wingfield M.J."/>
            <person name="de Beer Z.W."/>
            <person name="Wingfield B.D."/>
        </authorList>
    </citation>
    <scope>NUCLEOTIDE SEQUENCE [LARGE SCALE GENOMIC DNA]</scope>
    <source>
        <strain evidence="3 4">CBS 114723</strain>
    </source>
</reference>
<accession>A0A2C5X9I8</accession>
<evidence type="ECO:0000313" key="3">
    <source>
        <dbReference type="EMBL" id="PHH54186.1"/>
    </source>
</evidence>
<dbReference type="InterPro" id="IPR011205">
    <property type="entry name" value="UCP015417_vWA"/>
</dbReference>
<dbReference type="Proteomes" id="UP000222788">
    <property type="component" value="Unassembled WGS sequence"/>
</dbReference>
<evidence type="ECO:0000259" key="2">
    <source>
        <dbReference type="Pfam" id="PF25043"/>
    </source>
</evidence>
<evidence type="ECO:0000313" key="4">
    <source>
        <dbReference type="Proteomes" id="UP000222788"/>
    </source>
</evidence>
<dbReference type="AlphaFoldDB" id="A0A2C5X9I8"/>
<dbReference type="InterPro" id="IPR058580">
    <property type="entry name" value="DUF2828"/>
</dbReference>
<dbReference type="OrthoDB" id="1149618at2759"/>
<comment type="caution">
    <text evidence="3">The sequence shown here is derived from an EMBL/GenBank/DDBJ whole genome shotgun (WGS) entry which is preliminary data.</text>
</comment>
<reference evidence="3 4" key="1">
    <citation type="journal article" date="2013" name="Fungal Biol.">
        <title>Analysis of microsatellite markers in the genome of the plant pathogen Ceratocystis fimbriata.</title>
        <authorList>
            <person name="Simpson M.C."/>
            <person name="Wilken P.M."/>
            <person name="Coetzee M.P."/>
            <person name="Wingfield M.J."/>
            <person name="Wingfield B.D."/>
        </authorList>
    </citation>
    <scope>NUCLEOTIDE SEQUENCE [LARGE SCALE GENOMIC DNA]</scope>
    <source>
        <strain evidence="3 4">CBS 114723</strain>
    </source>
</reference>
<sequence length="737" mass="84336">MSNHWFLKSNFPVSFPYDELVGASHERFVEALINNTGLDEPYADIEDEFSNDVTTTKGIHAQFRQENPEESDDDSYDGSFWERENDHDCSAEYSLTKVIEIHKGTSIRDMTNRLEEAWAKEPLRTLRFIFYIRSIHIGKADRKSFNFAAGWLYRTHPRTLAANVHWLARPLVTKILEENSLVNTDFKENWLATDDCTLQTAEDEFSFDLDEGLPHGCWKDLLNILAMAITGAFSPNQKIKESPFCFVTPVGFVESKHGKKKLRSANHRSAERAFRHGRAVHRFTHNARYRALHIAVARAFVAQLTRDLAALNSTDEEAKRSISMCAKWAPSNFGFHDKQTIIVSTIAEAMYPESAFADEIAADLEAAADPEKRRVRYLWLARDKYRRDISALRNYLQVVEQFMSAGKWQDIDYDSLPTATLRNYTGLFLKHDRERFMNYVKKLSEGKSQSRNSQGILSPGLLVKDQIDALSRWNARISGHDVNINKAINNGKWRTMVQRVKELGTLAADSIAICQLIRTMHYDGYYPGEQGVSLMDYTMGFTLLTSELCPGAFGGKFITYDSDPELHEFDMTKEFSDRLLSMRNIDQCWSIDYVAVFEKVLLTTAIREKVPPEEMPKRVFSYCVESFQNGAEYRKWAESVPRLREMFGAAGYKMPQLIVWDFEERATPGYSSMKEDKAGVISINGCPKVMIKAFLSGPRFPPRISPEDAEGSCGLRRDDYMDMATRDRSFGMLCVLD</sequence>
<organism evidence="3 4">
    <name type="scientific">Ceratocystis fimbriata CBS 114723</name>
    <dbReference type="NCBI Taxonomy" id="1035309"/>
    <lineage>
        <taxon>Eukaryota</taxon>
        <taxon>Fungi</taxon>
        <taxon>Dikarya</taxon>
        <taxon>Ascomycota</taxon>
        <taxon>Pezizomycotina</taxon>
        <taxon>Sordariomycetes</taxon>
        <taxon>Hypocreomycetidae</taxon>
        <taxon>Microascales</taxon>
        <taxon>Ceratocystidaceae</taxon>
        <taxon>Ceratocystis</taxon>
    </lineage>
</organism>
<keyword evidence="4" id="KW-1185">Reference proteome</keyword>
<evidence type="ECO:0000259" key="1">
    <source>
        <dbReference type="Pfam" id="PF11443"/>
    </source>
</evidence>
<protein>
    <submittedName>
        <fullName evidence="3">Uncharacterized protein</fullName>
    </submittedName>
</protein>
<feature type="domain" description="DUF7788" evidence="2">
    <location>
        <begin position="509"/>
        <end position="699"/>
    </location>
</feature>
<proteinExistence type="predicted"/>
<name>A0A2C5X9I8_9PEZI</name>
<dbReference type="InterPro" id="IPR056690">
    <property type="entry name" value="DUF7788"/>
</dbReference>
<feature type="domain" description="DUF2828" evidence="1">
    <location>
        <begin position="100"/>
        <end position="506"/>
    </location>
</feature>
<dbReference type="PANTHER" id="PTHR31373">
    <property type="entry name" value="OS06G0652100 PROTEIN"/>
    <property type="match status" value="1"/>
</dbReference>